<accession>A0A6I3XGW7</accession>
<sequence length="239" mass="25014">MTDTLDFVKSLWGSMGVPGLATPTLSVDELDKKINELKAVEGWLSMNSTMLRSSIQALEVQRGTIATLKSMGQSLADSMQQKPGKPEKSLYDANPYAAAFFSQFDPARLTPKPPAATSVPKPPEVKPEAKVEARPEPKPAEEGGPKPDLAAAAAAQMANPAIWWNMLQDQFKQAVTTAMTAEGKPAAFQAPGNGNGNGTAGSDGTGDSGGSAAQAEPETRPEAGAARKAPVRKTAPKKE</sequence>
<dbReference type="InterPro" id="IPR050026">
    <property type="entry name" value="PHA_gran_PhaM_N"/>
</dbReference>
<reference evidence="2 3" key="1">
    <citation type="submission" date="2019-11" db="EMBL/GenBank/DDBJ databases">
        <title>Draft Genome Sequences of Six Type Strains of the Genus Massilia.</title>
        <authorList>
            <person name="Miess H."/>
            <person name="Frediansyah A."/>
            <person name="Goeker M."/>
            <person name="Gross H."/>
        </authorList>
    </citation>
    <scope>NUCLEOTIDE SEQUENCE [LARGE SCALE GENOMIC DNA]</scope>
    <source>
        <strain evidence="2 3">DSM 17513</strain>
    </source>
</reference>
<evidence type="ECO:0008006" key="4">
    <source>
        <dbReference type="Google" id="ProtNLM"/>
    </source>
</evidence>
<proteinExistence type="predicted"/>
<feature type="region of interest" description="Disordered" evidence="1">
    <location>
        <begin position="182"/>
        <end position="239"/>
    </location>
</feature>
<dbReference type="AlphaFoldDB" id="A0A6I3XGW7"/>
<evidence type="ECO:0000313" key="2">
    <source>
        <dbReference type="EMBL" id="MUI12891.1"/>
    </source>
</evidence>
<feature type="compositionally biased region" description="Gly residues" evidence="1">
    <location>
        <begin position="193"/>
        <end position="209"/>
    </location>
</feature>
<evidence type="ECO:0000256" key="1">
    <source>
        <dbReference type="SAM" id="MobiDB-lite"/>
    </source>
</evidence>
<comment type="caution">
    <text evidence="2">The sequence shown here is derived from an EMBL/GenBank/DDBJ whole genome shotgun (WGS) entry which is preliminary data.</text>
</comment>
<dbReference type="EMBL" id="WNWM01000002">
    <property type="protein sequence ID" value="MUI12891.1"/>
    <property type="molecule type" value="Genomic_DNA"/>
</dbReference>
<protein>
    <recommendedName>
        <fullName evidence="4">Tfp pilus assembly protein FimV</fullName>
    </recommendedName>
</protein>
<feature type="compositionally biased region" description="Basic and acidic residues" evidence="1">
    <location>
        <begin position="123"/>
        <end position="145"/>
    </location>
</feature>
<dbReference type="NCBIfam" id="NF043076">
    <property type="entry name" value="PHA_gran_PhaM"/>
    <property type="match status" value="1"/>
</dbReference>
<dbReference type="OrthoDB" id="8566581at2"/>
<dbReference type="Proteomes" id="UP000431684">
    <property type="component" value="Unassembled WGS sequence"/>
</dbReference>
<evidence type="ECO:0000313" key="3">
    <source>
        <dbReference type="Proteomes" id="UP000431684"/>
    </source>
</evidence>
<feature type="compositionally biased region" description="Basic residues" evidence="1">
    <location>
        <begin position="229"/>
        <end position="239"/>
    </location>
</feature>
<name>A0A6I3XGW7_9BURK</name>
<keyword evidence="3" id="KW-1185">Reference proteome</keyword>
<organism evidence="2 3">
    <name type="scientific">Pseudoduganella dura</name>
    <dbReference type="NCBI Taxonomy" id="321982"/>
    <lineage>
        <taxon>Bacteria</taxon>
        <taxon>Pseudomonadati</taxon>
        <taxon>Pseudomonadota</taxon>
        <taxon>Betaproteobacteria</taxon>
        <taxon>Burkholderiales</taxon>
        <taxon>Oxalobacteraceae</taxon>
        <taxon>Telluria group</taxon>
        <taxon>Pseudoduganella</taxon>
    </lineage>
</organism>
<feature type="region of interest" description="Disordered" evidence="1">
    <location>
        <begin position="107"/>
        <end position="153"/>
    </location>
</feature>
<gene>
    <name evidence="2" type="ORF">GJV26_10535</name>
</gene>